<accession>A0AAX1WWM9</accession>
<feature type="region of interest" description="Disordered" evidence="1">
    <location>
        <begin position="23"/>
        <end position="71"/>
    </location>
</feature>
<evidence type="ECO:0000256" key="1">
    <source>
        <dbReference type="SAM" id="MobiDB-lite"/>
    </source>
</evidence>
<dbReference type="AlphaFoldDB" id="A0AAX1WWM9"/>
<gene>
    <name evidence="2" type="ORF">EDC60_0978</name>
</gene>
<organism evidence="2 3">
    <name type="scientific">Diaphorobacter nitroreducens</name>
    <dbReference type="NCBI Taxonomy" id="164759"/>
    <lineage>
        <taxon>Bacteria</taxon>
        <taxon>Pseudomonadati</taxon>
        <taxon>Pseudomonadota</taxon>
        <taxon>Betaproteobacteria</taxon>
        <taxon>Burkholderiales</taxon>
        <taxon>Comamonadaceae</taxon>
        <taxon>Diaphorobacter</taxon>
    </lineage>
</organism>
<feature type="compositionally biased region" description="Polar residues" evidence="1">
    <location>
        <begin position="23"/>
        <end position="44"/>
    </location>
</feature>
<keyword evidence="3" id="KW-1185">Reference proteome</keyword>
<evidence type="ECO:0000313" key="3">
    <source>
        <dbReference type="Proteomes" id="UP000271868"/>
    </source>
</evidence>
<evidence type="ECO:0000313" key="2">
    <source>
        <dbReference type="EMBL" id="ROR48985.1"/>
    </source>
</evidence>
<dbReference type="Proteomes" id="UP000271868">
    <property type="component" value="Unassembled WGS sequence"/>
</dbReference>
<protein>
    <submittedName>
        <fullName evidence="2">Uncharacterized protein</fullName>
    </submittedName>
</protein>
<name>A0AAX1WWM9_9BURK</name>
<proteinExistence type="predicted"/>
<dbReference type="EMBL" id="RJVL01000002">
    <property type="protein sequence ID" value="ROR48985.1"/>
    <property type="molecule type" value="Genomic_DNA"/>
</dbReference>
<reference evidence="2 3" key="1">
    <citation type="submission" date="2018-11" db="EMBL/GenBank/DDBJ databases">
        <title>Genomic Encyclopedia of Type Strains, Phase IV (KMG-IV): sequencing the most valuable type-strain genomes for metagenomic binning, comparative biology and taxonomic classification.</title>
        <authorList>
            <person name="Goeker M."/>
        </authorList>
    </citation>
    <scope>NUCLEOTIDE SEQUENCE [LARGE SCALE GENOMIC DNA]</scope>
    <source>
        <strain evidence="2 3">DSM 15985</strain>
    </source>
</reference>
<comment type="caution">
    <text evidence="2">The sequence shown here is derived from an EMBL/GenBank/DDBJ whole genome shotgun (WGS) entry which is preliminary data.</text>
</comment>
<sequence length="71" mass="7884">MPARAVRFNLAFFKTTFSVPNSGVYSSGQTIDGPPSSKQATRLNRVSEDARPMDEEAIEPRALNRSSRKQL</sequence>
<feature type="compositionally biased region" description="Basic and acidic residues" evidence="1">
    <location>
        <begin position="45"/>
        <end position="54"/>
    </location>
</feature>